<dbReference type="InterPro" id="IPR050456">
    <property type="entry name" value="DeoC/FbaB_aldolase"/>
</dbReference>
<protein>
    <recommendedName>
        <fullName evidence="2">Fructose-bisphosphate aldolase</fullName>
    </recommendedName>
</protein>
<dbReference type="AlphaFoldDB" id="X0SJA9"/>
<feature type="non-terminal residue" evidence="1">
    <location>
        <position position="1"/>
    </location>
</feature>
<name>X0SJA9_9ZZZZ</name>
<dbReference type="Pfam" id="PF01791">
    <property type="entry name" value="DeoC"/>
    <property type="match status" value="1"/>
</dbReference>
<dbReference type="InterPro" id="IPR013785">
    <property type="entry name" value="Aldolase_TIM"/>
</dbReference>
<sequence>DPANVKHAARAGAELGADIVKVVYTGSIDSFAEVVRGCPVPVIIAGGEKMGSDKEIFEMVSDALKAGAAGVSIGRNAFQHKNPDKMVRALSRMVHENVDIEEALSVLN</sequence>
<dbReference type="Gene3D" id="3.20.20.70">
    <property type="entry name" value="Aldolase class I"/>
    <property type="match status" value="1"/>
</dbReference>
<dbReference type="PANTHER" id="PTHR47916:SF1">
    <property type="entry name" value="3-HYDROXY-5-PHOSPHONOOXYPENTANE-2,4-DIONE THIOLASE"/>
    <property type="match status" value="1"/>
</dbReference>
<evidence type="ECO:0008006" key="2">
    <source>
        <dbReference type="Google" id="ProtNLM"/>
    </source>
</evidence>
<gene>
    <name evidence="1" type="ORF">S01H1_08270</name>
</gene>
<dbReference type="EMBL" id="BARS01004245">
    <property type="protein sequence ID" value="GAF75206.1"/>
    <property type="molecule type" value="Genomic_DNA"/>
</dbReference>
<comment type="caution">
    <text evidence="1">The sequence shown here is derived from an EMBL/GenBank/DDBJ whole genome shotgun (WGS) entry which is preliminary data.</text>
</comment>
<proteinExistence type="predicted"/>
<dbReference type="InterPro" id="IPR002915">
    <property type="entry name" value="DeoC/FbaB/LacD_aldolase"/>
</dbReference>
<reference evidence="1" key="1">
    <citation type="journal article" date="2014" name="Front. Microbiol.">
        <title>High frequency of phylogenetically diverse reductive dehalogenase-homologous genes in deep subseafloor sedimentary metagenomes.</title>
        <authorList>
            <person name="Kawai M."/>
            <person name="Futagami T."/>
            <person name="Toyoda A."/>
            <person name="Takaki Y."/>
            <person name="Nishi S."/>
            <person name="Hori S."/>
            <person name="Arai W."/>
            <person name="Tsubouchi T."/>
            <person name="Morono Y."/>
            <person name="Uchiyama I."/>
            <person name="Ito T."/>
            <person name="Fujiyama A."/>
            <person name="Inagaki F."/>
            <person name="Takami H."/>
        </authorList>
    </citation>
    <scope>NUCLEOTIDE SEQUENCE</scope>
    <source>
        <strain evidence="1">Expedition CK06-06</strain>
    </source>
</reference>
<dbReference type="PANTHER" id="PTHR47916">
    <property type="entry name" value="FRUCTOSE-BISPHOSPHATE ALDOLASE CLASS 1"/>
    <property type="match status" value="1"/>
</dbReference>
<dbReference type="SUPFAM" id="SSF51569">
    <property type="entry name" value="Aldolase"/>
    <property type="match status" value="1"/>
</dbReference>
<evidence type="ECO:0000313" key="1">
    <source>
        <dbReference type="EMBL" id="GAF75206.1"/>
    </source>
</evidence>
<accession>X0SJA9</accession>
<dbReference type="GO" id="GO:0016829">
    <property type="term" value="F:lyase activity"/>
    <property type="evidence" value="ECO:0007669"/>
    <property type="project" value="InterPro"/>
</dbReference>
<organism evidence="1">
    <name type="scientific">marine sediment metagenome</name>
    <dbReference type="NCBI Taxonomy" id="412755"/>
    <lineage>
        <taxon>unclassified sequences</taxon>
        <taxon>metagenomes</taxon>
        <taxon>ecological metagenomes</taxon>
    </lineage>
</organism>